<evidence type="ECO:0000313" key="4">
    <source>
        <dbReference type="EMBL" id="GAA1919503.1"/>
    </source>
</evidence>
<evidence type="ECO:0000256" key="1">
    <source>
        <dbReference type="ARBA" id="ARBA00023027"/>
    </source>
</evidence>
<dbReference type="SUPFAM" id="SSF51735">
    <property type="entry name" value="NAD(P)-binding Rossmann-fold domains"/>
    <property type="match status" value="1"/>
</dbReference>
<accession>A0ABN2PF52</accession>
<organism evidence="4 5">
    <name type="scientific">Microbacterium aoyamense</name>
    <dbReference type="NCBI Taxonomy" id="344166"/>
    <lineage>
        <taxon>Bacteria</taxon>
        <taxon>Bacillati</taxon>
        <taxon>Actinomycetota</taxon>
        <taxon>Actinomycetes</taxon>
        <taxon>Micrococcales</taxon>
        <taxon>Microbacteriaceae</taxon>
        <taxon>Microbacterium</taxon>
    </lineage>
</organism>
<gene>
    <name evidence="4" type="ORF">GCM10009775_10090</name>
</gene>
<dbReference type="Proteomes" id="UP001501343">
    <property type="component" value="Unassembled WGS sequence"/>
</dbReference>
<dbReference type="Pfam" id="PF22725">
    <property type="entry name" value="GFO_IDH_MocA_C3"/>
    <property type="match status" value="1"/>
</dbReference>
<comment type="caution">
    <text evidence="4">The sequence shown here is derived from an EMBL/GenBank/DDBJ whole genome shotgun (WGS) entry which is preliminary data.</text>
</comment>
<dbReference type="PANTHER" id="PTHR43377:SF6">
    <property type="entry name" value="GFO_IDH_MOCA-LIKE OXIDOREDUCTASE N-TERMINAL DOMAIN-CONTAINING PROTEIN"/>
    <property type="match status" value="1"/>
</dbReference>
<feature type="domain" description="Gfo/Idh/MocA-like oxidoreductase N-terminal" evidence="2">
    <location>
        <begin position="5"/>
        <end position="123"/>
    </location>
</feature>
<dbReference type="Pfam" id="PF01408">
    <property type="entry name" value="GFO_IDH_MocA"/>
    <property type="match status" value="1"/>
</dbReference>
<dbReference type="PANTHER" id="PTHR43377">
    <property type="entry name" value="BILIVERDIN REDUCTASE A"/>
    <property type="match status" value="1"/>
</dbReference>
<evidence type="ECO:0000259" key="2">
    <source>
        <dbReference type="Pfam" id="PF01408"/>
    </source>
</evidence>
<evidence type="ECO:0000259" key="3">
    <source>
        <dbReference type="Pfam" id="PF22725"/>
    </source>
</evidence>
<dbReference type="Gene3D" id="3.30.360.10">
    <property type="entry name" value="Dihydrodipicolinate Reductase, domain 2"/>
    <property type="match status" value="1"/>
</dbReference>
<keyword evidence="1" id="KW-0520">NAD</keyword>
<dbReference type="InterPro" id="IPR036291">
    <property type="entry name" value="NAD(P)-bd_dom_sf"/>
</dbReference>
<dbReference type="EMBL" id="BAAAOF010000002">
    <property type="protein sequence ID" value="GAA1919503.1"/>
    <property type="molecule type" value="Genomic_DNA"/>
</dbReference>
<dbReference type="InterPro" id="IPR055170">
    <property type="entry name" value="GFO_IDH_MocA-like_dom"/>
</dbReference>
<dbReference type="InterPro" id="IPR000683">
    <property type="entry name" value="Gfo/Idh/MocA-like_OxRdtase_N"/>
</dbReference>
<dbReference type="SUPFAM" id="SSF55347">
    <property type="entry name" value="Glyceraldehyde-3-phosphate dehydrogenase-like, C-terminal domain"/>
    <property type="match status" value="1"/>
</dbReference>
<dbReference type="InterPro" id="IPR051450">
    <property type="entry name" value="Gfo/Idh/MocA_Oxidoreductases"/>
</dbReference>
<sequence>MEPLSVVVVGAGYWGPNLVRNFNLSRDWHVAAVCDLDLERAEQLAWTTRDAVAVTSVEEALALDGVDAIAIATPARTHEKIALAAIAAGKHVLTEKPLAHNVESGQNMVAAAAAADVVLMADHTFCYTPAVLKIAEYIQAGELGDITFVDSVRINHGIVQPDVDVFWDLAPHDLSILDFILPGGLRPESVSAHGSDPLRLGKACVGYLVMNLPDDVIAHVHANWLSPTKIRQLVVGGTRRTLVWDDLNPTQRVSIYDRGIDFITVNEDEARAAAQVSYRYGDTLIPALPEKEALSLMVAEFAASIREHRPPRTDGLAALRVLNVLDATTRSLEAGNARVAVHDQKENVA</sequence>
<protein>
    <submittedName>
        <fullName evidence="4">Gfo/Idh/MocA family oxidoreductase</fullName>
    </submittedName>
</protein>
<reference evidence="4 5" key="1">
    <citation type="journal article" date="2019" name="Int. J. Syst. Evol. Microbiol.">
        <title>The Global Catalogue of Microorganisms (GCM) 10K type strain sequencing project: providing services to taxonomists for standard genome sequencing and annotation.</title>
        <authorList>
            <consortium name="The Broad Institute Genomics Platform"/>
            <consortium name="The Broad Institute Genome Sequencing Center for Infectious Disease"/>
            <person name="Wu L."/>
            <person name="Ma J."/>
        </authorList>
    </citation>
    <scope>NUCLEOTIDE SEQUENCE [LARGE SCALE GENOMIC DNA]</scope>
    <source>
        <strain evidence="4 5">JCM 14900</strain>
    </source>
</reference>
<evidence type="ECO:0000313" key="5">
    <source>
        <dbReference type="Proteomes" id="UP001501343"/>
    </source>
</evidence>
<keyword evidence="5" id="KW-1185">Reference proteome</keyword>
<dbReference type="RefSeq" id="WP_248146062.1">
    <property type="nucleotide sequence ID" value="NZ_BAAAOF010000002.1"/>
</dbReference>
<dbReference type="Gene3D" id="3.40.50.720">
    <property type="entry name" value="NAD(P)-binding Rossmann-like Domain"/>
    <property type="match status" value="1"/>
</dbReference>
<name>A0ABN2PF52_9MICO</name>
<proteinExistence type="predicted"/>
<feature type="domain" description="GFO/IDH/MocA-like oxidoreductase" evidence="3">
    <location>
        <begin position="132"/>
        <end position="242"/>
    </location>
</feature>